<sequence length="283" mass="31909">MFFPGTPASNVRSYLWCKKTGHFGKEFPVSEAPTPDSTLGYSNLTGSKKREVARSEVPIPRINTEGVLKIIRKISNSPTNPDSEGSDELDGESFEVVLNPSGHQSSTSPSQPPAKRFQSQIIPSIPRNFQPVLSTIPSFIPPPSPIPSTARPALVSAVRPSLIPQPRNSPMVTSQECKHVPTSRIRREYHSPLPFPAAQVFHRREFWPIRAIREDTHMAVEGQDAVARLFRRVDRNSREVIFYDNDRNIAGTTSEEMAAKFAWYENELINYFQRSFDYLGRDN</sequence>
<dbReference type="AlphaFoldDB" id="A0A9Q3BP53"/>
<keyword evidence="2" id="KW-1185">Reference proteome</keyword>
<reference evidence="1" key="1">
    <citation type="submission" date="2021-03" db="EMBL/GenBank/DDBJ databases">
        <title>Draft genome sequence of rust myrtle Austropuccinia psidii MF-1, a brazilian biotype.</title>
        <authorList>
            <person name="Quecine M.C."/>
            <person name="Pachon D.M.R."/>
            <person name="Bonatelli M.L."/>
            <person name="Correr F.H."/>
            <person name="Franceschini L.M."/>
            <person name="Leite T.F."/>
            <person name="Margarido G.R.A."/>
            <person name="Almeida C.A."/>
            <person name="Ferrarezi J.A."/>
            <person name="Labate C.A."/>
        </authorList>
    </citation>
    <scope>NUCLEOTIDE SEQUENCE</scope>
    <source>
        <strain evidence="1">MF-1</strain>
    </source>
</reference>
<evidence type="ECO:0000313" key="2">
    <source>
        <dbReference type="Proteomes" id="UP000765509"/>
    </source>
</evidence>
<organism evidence="1 2">
    <name type="scientific">Austropuccinia psidii MF-1</name>
    <dbReference type="NCBI Taxonomy" id="1389203"/>
    <lineage>
        <taxon>Eukaryota</taxon>
        <taxon>Fungi</taxon>
        <taxon>Dikarya</taxon>
        <taxon>Basidiomycota</taxon>
        <taxon>Pucciniomycotina</taxon>
        <taxon>Pucciniomycetes</taxon>
        <taxon>Pucciniales</taxon>
        <taxon>Sphaerophragmiaceae</taxon>
        <taxon>Austropuccinia</taxon>
    </lineage>
</organism>
<accession>A0A9Q3BP53</accession>
<gene>
    <name evidence="1" type="ORF">O181_008137</name>
</gene>
<name>A0A9Q3BP53_9BASI</name>
<protein>
    <submittedName>
        <fullName evidence="1">Uncharacterized protein</fullName>
    </submittedName>
</protein>
<evidence type="ECO:0000313" key="1">
    <source>
        <dbReference type="EMBL" id="MBW0468422.1"/>
    </source>
</evidence>
<comment type="caution">
    <text evidence="1">The sequence shown here is derived from an EMBL/GenBank/DDBJ whole genome shotgun (WGS) entry which is preliminary data.</text>
</comment>
<dbReference type="Proteomes" id="UP000765509">
    <property type="component" value="Unassembled WGS sequence"/>
</dbReference>
<dbReference type="EMBL" id="AVOT02001858">
    <property type="protein sequence ID" value="MBW0468422.1"/>
    <property type="molecule type" value="Genomic_DNA"/>
</dbReference>
<proteinExistence type="predicted"/>